<accession>A0A833H3N6</accession>
<evidence type="ECO:0000259" key="2">
    <source>
        <dbReference type="Pfam" id="PF01966"/>
    </source>
</evidence>
<dbReference type="EMBL" id="WBUI01000005">
    <property type="protein sequence ID" value="KAB2933673.1"/>
    <property type="molecule type" value="Genomic_DNA"/>
</dbReference>
<dbReference type="InterPro" id="IPR006674">
    <property type="entry name" value="HD_domain"/>
</dbReference>
<keyword evidence="1" id="KW-0547">Nucleotide-binding</keyword>
<dbReference type="InterPro" id="IPR050124">
    <property type="entry name" value="tRNA_CCA-adding_enzyme"/>
</dbReference>
<dbReference type="CDD" id="cd00077">
    <property type="entry name" value="HDc"/>
    <property type="match status" value="1"/>
</dbReference>
<sequence length="463" mass="52909">MMTPLFSKSQKPGSFKLIPMMKPFVSNHPLFHPDRSLRALLERLCPSLLPYLSGRSLKYLRSGFAVYSFQPDEQTYIDVKEALPRIFHDIADRNLMMAEHSTKIVLPAKYCEEREVHLLIHNPSARHDLQISVDDLFYDWGQSRWQGPSYQDYEGGVLRLVSPTELTMAAALKLCAMTSMLDFTPDDETLTRIREAKTDETLHRSFLRTQLQKIVTGARPSQGFITLERAGLLDAFLPELAASRGLTQNRFHRYDIFHHCIYSCDSVERNDLHLRLAGLLHDIGKVPTRRQTSSGEPTFHSHEVVGAKITGNILHRFGFNKELIQRVKFLVRNHMFHYTAEWTDRTVRRFLARVSLEELTDLIDLRMADRQGSGKGGMLPPQIRKLLHHVEKIRSEEAELKIRDLQVKGEDFMALGIPPGPLYGDILKELLEKVKKGELENTKEALLPAMTEAISRATQSSTG</sequence>
<dbReference type="Pfam" id="PF01966">
    <property type="entry name" value="HD"/>
    <property type="match status" value="1"/>
</dbReference>
<dbReference type="NCBIfam" id="TIGR00277">
    <property type="entry name" value="HDIG"/>
    <property type="match status" value="1"/>
</dbReference>
<name>A0A833H3N6_9LEPT</name>
<proteinExistence type="predicted"/>
<dbReference type="GO" id="GO:0000166">
    <property type="term" value="F:nucleotide binding"/>
    <property type="evidence" value="ECO:0007669"/>
    <property type="project" value="UniProtKB-KW"/>
</dbReference>
<dbReference type="Gene3D" id="1.10.246.80">
    <property type="match status" value="1"/>
</dbReference>
<comment type="caution">
    <text evidence="3">The sequence shown here is derived from an EMBL/GenBank/DDBJ whole genome shotgun (WGS) entry which is preliminary data.</text>
</comment>
<gene>
    <name evidence="3" type="ORF">F9K24_07470</name>
</gene>
<dbReference type="AlphaFoldDB" id="A0A833H3N6"/>
<protein>
    <submittedName>
        <fullName evidence="3">HD domain-containing protein</fullName>
    </submittedName>
</protein>
<feature type="domain" description="HD" evidence="2">
    <location>
        <begin position="266"/>
        <end position="348"/>
    </location>
</feature>
<dbReference type="InterPro" id="IPR003607">
    <property type="entry name" value="HD/PDEase_dom"/>
</dbReference>
<reference evidence="3 4" key="1">
    <citation type="submission" date="2019-10" db="EMBL/GenBank/DDBJ databases">
        <title>Extracellular Electron Transfer in a Candidatus Methanoperedens spp. Enrichment Culture.</title>
        <authorList>
            <person name="Berger S."/>
            <person name="Rangel Shaw D."/>
            <person name="Berben T."/>
            <person name="In 'T Zandt M."/>
            <person name="Frank J."/>
            <person name="Reimann J."/>
            <person name="Jetten M.S.M."/>
            <person name="Welte C.U."/>
        </authorList>
    </citation>
    <scope>NUCLEOTIDE SEQUENCE [LARGE SCALE GENOMIC DNA]</scope>
    <source>
        <strain evidence="3">SB12</strain>
    </source>
</reference>
<dbReference type="Gene3D" id="1.10.3090.10">
    <property type="entry name" value="cca-adding enzyme, domain 2"/>
    <property type="match status" value="1"/>
</dbReference>
<dbReference type="PANTHER" id="PTHR47545:SF2">
    <property type="entry name" value="CC-ADDING TRNA NUCLEOTIDYLTRANSFERASE"/>
    <property type="match status" value="1"/>
</dbReference>
<dbReference type="SUPFAM" id="SSF81891">
    <property type="entry name" value="Poly A polymerase C-terminal region-like"/>
    <property type="match status" value="1"/>
</dbReference>
<dbReference type="InterPro" id="IPR006675">
    <property type="entry name" value="HDIG_dom"/>
</dbReference>
<evidence type="ECO:0000256" key="1">
    <source>
        <dbReference type="ARBA" id="ARBA00022741"/>
    </source>
</evidence>
<evidence type="ECO:0000313" key="4">
    <source>
        <dbReference type="Proteomes" id="UP000460298"/>
    </source>
</evidence>
<dbReference type="Proteomes" id="UP000460298">
    <property type="component" value="Unassembled WGS sequence"/>
</dbReference>
<organism evidence="3 4">
    <name type="scientific">Leptonema illini</name>
    <dbReference type="NCBI Taxonomy" id="183"/>
    <lineage>
        <taxon>Bacteria</taxon>
        <taxon>Pseudomonadati</taxon>
        <taxon>Spirochaetota</taxon>
        <taxon>Spirochaetia</taxon>
        <taxon>Leptospirales</taxon>
        <taxon>Leptospiraceae</taxon>
        <taxon>Leptonema</taxon>
    </lineage>
</organism>
<dbReference type="PANTHER" id="PTHR47545">
    <property type="entry name" value="MULTIFUNCTIONAL CCA PROTEIN"/>
    <property type="match status" value="1"/>
</dbReference>
<evidence type="ECO:0000313" key="3">
    <source>
        <dbReference type="EMBL" id="KAB2933673.1"/>
    </source>
</evidence>